<dbReference type="OMA" id="SQIHERP"/>
<feature type="compositionally biased region" description="Polar residues" evidence="1">
    <location>
        <begin position="140"/>
        <end position="152"/>
    </location>
</feature>
<accession>S7RXB3</accession>
<dbReference type="Proteomes" id="UP000030669">
    <property type="component" value="Unassembled WGS sequence"/>
</dbReference>
<dbReference type="KEGG" id="gtr:GLOTRDRAFT_136379"/>
<evidence type="ECO:0000313" key="2">
    <source>
        <dbReference type="EMBL" id="EPQ59530.1"/>
    </source>
</evidence>
<keyword evidence="3" id="KW-1185">Reference proteome</keyword>
<dbReference type="EMBL" id="KB469297">
    <property type="protein sequence ID" value="EPQ59530.1"/>
    <property type="molecule type" value="Genomic_DNA"/>
</dbReference>
<sequence length="165" mass="18164">MTPDPQVKSIEKIIAKEEKQDEKNLQHAIKDLKAGEKAETKAHKMADKAQHDLDKIKRKEHDAAKAVNKTKAEHEKALAEVDKVQKNIQVKHQREGQLEEDVRRKQTLVSELQQKKEQNDQVREAHIAQLHTHGAAGVGSLNTSPESTSGPSAAQGGPTAPAETA</sequence>
<dbReference type="eggNOG" id="ENOG502SDZR">
    <property type="taxonomic scope" value="Eukaryota"/>
</dbReference>
<evidence type="ECO:0000256" key="1">
    <source>
        <dbReference type="SAM" id="MobiDB-lite"/>
    </source>
</evidence>
<dbReference type="OrthoDB" id="3364747at2759"/>
<name>S7RXB3_GLOTA</name>
<organism evidence="2 3">
    <name type="scientific">Gloeophyllum trabeum (strain ATCC 11539 / FP-39264 / Madison 617)</name>
    <name type="common">Brown rot fungus</name>
    <dbReference type="NCBI Taxonomy" id="670483"/>
    <lineage>
        <taxon>Eukaryota</taxon>
        <taxon>Fungi</taxon>
        <taxon>Dikarya</taxon>
        <taxon>Basidiomycota</taxon>
        <taxon>Agaricomycotina</taxon>
        <taxon>Agaricomycetes</taxon>
        <taxon>Gloeophyllales</taxon>
        <taxon>Gloeophyllaceae</taxon>
        <taxon>Gloeophyllum</taxon>
    </lineage>
</organism>
<feature type="region of interest" description="Disordered" evidence="1">
    <location>
        <begin position="112"/>
        <end position="165"/>
    </location>
</feature>
<reference evidence="2 3" key="1">
    <citation type="journal article" date="2012" name="Science">
        <title>The Paleozoic origin of enzymatic lignin decomposition reconstructed from 31 fungal genomes.</title>
        <authorList>
            <person name="Floudas D."/>
            <person name="Binder M."/>
            <person name="Riley R."/>
            <person name="Barry K."/>
            <person name="Blanchette R.A."/>
            <person name="Henrissat B."/>
            <person name="Martinez A.T."/>
            <person name="Otillar R."/>
            <person name="Spatafora J.W."/>
            <person name="Yadav J.S."/>
            <person name="Aerts A."/>
            <person name="Benoit I."/>
            <person name="Boyd A."/>
            <person name="Carlson A."/>
            <person name="Copeland A."/>
            <person name="Coutinho P.M."/>
            <person name="de Vries R.P."/>
            <person name="Ferreira P."/>
            <person name="Findley K."/>
            <person name="Foster B."/>
            <person name="Gaskell J."/>
            <person name="Glotzer D."/>
            <person name="Gorecki P."/>
            <person name="Heitman J."/>
            <person name="Hesse C."/>
            <person name="Hori C."/>
            <person name="Igarashi K."/>
            <person name="Jurgens J.A."/>
            <person name="Kallen N."/>
            <person name="Kersten P."/>
            <person name="Kohler A."/>
            <person name="Kuees U."/>
            <person name="Kumar T.K.A."/>
            <person name="Kuo A."/>
            <person name="LaButti K."/>
            <person name="Larrondo L.F."/>
            <person name="Lindquist E."/>
            <person name="Ling A."/>
            <person name="Lombard V."/>
            <person name="Lucas S."/>
            <person name="Lundell T."/>
            <person name="Martin R."/>
            <person name="McLaughlin D.J."/>
            <person name="Morgenstern I."/>
            <person name="Morin E."/>
            <person name="Murat C."/>
            <person name="Nagy L.G."/>
            <person name="Nolan M."/>
            <person name="Ohm R.A."/>
            <person name="Patyshakuliyeva A."/>
            <person name="Rokas A."/>
            <person name="Ruiz-Duenas F.J."/>
            <person name="Sabat G."/>
            <person name="Salamov A."/>
            <person name="Samejima M."/>
            <person name="Schmutz J."/>
            <person name="Slot J.C."/>
            <person name="St John F."/>
            <person name="Stenlid J."/>
            <person name="Sun H."/>
            <person name="Sun S."/>
            <person name="Syed K."/>
            <person name="Tsang A."/>
            <person name="Wiebenga A."/>
            <person name="Young D."/>
            <person name="Pisabarro A."/>
            <person name="Eastwood D.C."/>
            <person name="Martin F."/>
            <person name="Cullen D."/>
            <person name="Grigoriev I.V."/>
            <person name="Hibbett D.S."/>
        </authorList>
    </citation>
    <scope>NUCLEOTIDE SEQUENCE [LARGE SCALE GENOMIC DNA]</scope>
    <source>
        <strain evidence="2 3">ATCC 11539</strain>
    </source>
</reference>
<gene>
    <name evidence="2" type="ORF">GLOTRDRAFT_136379</name>
</gene>
<protein>
    <submittedName>
        <fullName evidence="2">Uncharacterized protein</fullName>
    </submittedName>
</protein>
<dbReference type="RefSeq" id="XP_007862489.1">
    <property type="nucleotide sequence ID" value="XM_007864298.1"/>
</dbReference>
<dbReference type="AlphaFoldDB" id="S7RXB3"/>
<evidence type="ECO:0000313" key="3">
    <source>
        <dbReference type="Proteomes" id="UP000030669"/>
    </source>
</evidence>
<feature type="compositionally biased region" description="Basic and acidic residues" evidence="1">
    <location>
        <begin position="113"/>
        <end position="126"/>
    </location>
</feature>
<proteinExistence type="predicted"/>
<dbReference type="GeneID" id="19303521"/>
<dbReference type="HOGENOM" id="CLU_114615_0_1_1"/>